<keyword evidence="1" id="KW-1133">Transmembrane helix</keyword>
<dbReference type="Proteomes" id="UP001492380">
    <property type="component" value="Unassembled WGS sequence"/>
</dbReference>
<reference evidence="2 3" key="1">
    <citation type="submission" date="2024-04" db="EMBL/GenBank/DDBJ databases">
        <title>Phyllosticta paracitricarpa is synonymous to the EU quarantine fungus P. citricarpa based on phylogenomic analyses.</title>
        <authorList>
            <consortium name="Lawrence Berkeley National Laboratory"/>
            <person name="Van Ingen-Buijs V.A."/>
            <person name="Van Westerhoven A.C."/>
            <person name="Haridas S."/>
            <person name="Skiadas P."/>
            <person name="Martin F."/>
            <person name="Groenewald J.Z."/>
            <person name="Crous P.W."/>
            <person name="Seidl M.F."/>
        </authorList>
    </citation>
    <scope>NUCLEOTIDE SEQUENCE [LARGE SCALE GENOMIC DNA]</scope>
    <source>
        <strain evidence="2 3">CBS 123374</strain>
    </source>
</reference>
<name>A0ABR1YB54_9PEZI</name>
<evidence type="ECO:0000256" key="1">
    <source>
        <dbReference type="SAM" id="Phobius"/>
    </source>
</evidence>
<keyword evidence="3" id="KW-1185">Reference proteome</keyword>
<evidence type="ECO:0000313" key="2">
    <source>
        <dbReference type="EMBL" id="KAK8224606.1"/>
    </source>
</evidence>
<proteinExistence type="predicted"/>
<organism evidence="2 3">
    <name type="scientific">Phyllosticta capitalensis</name>
    <dbReference type="NCBI Taxonomy" id="121624"/>
    <lineage>
        <taxon>Eukaryota</taxon>
        <taxon>Fungi</taxon>
        <taxon>Dikarya</taxon>
        <taxon>Ascomycota</taxon>
        <taxon>Pezizomycotina</taxon>
        <taxon>Dothideomycetes</taxon>
        <taxon>Dothideomycetes incertae sedis</taxon>
        <taxon>Botryosphaeriales</taxon>
        <taxon>Phyllostictaceae</taxon>
        <taxon>Phyllosticta</taxon>
    </lineage>
</organism>
<gene>
    <name evidence="2" type="ORF">HDK90DRAFT_86795</name>
</gene>
<comment type="caution">
    <text evidence="2">The sequence shown here is derived from an EMBL/GenBank/DDBJ whole genome shotgun (WGS) entry which is preliminary data.</text>
</comment>
<feature type="transmembrane region" description="Helical" evidence="1">
    <location>
        <begin position="20"/>
        <end position="42"/>
    </location>
</feature>
<protein>
    <submittedName>
        <fullName evidence="2">Uncharacterized protein</fullName>
    </submittedName>
</protein>
<accession>A0ABR1YB54</accession>
<sequence>MGSDGRQGTFASYLRACVSLGSLSIFDHVLIFLFFLFVVLFFPSVHRPSSNSSVTTYRAQASSKPHDYLDDSPTTYIGALRLSPDIKVLRHAFPPPTNQRLAIKTAPRAGLHGARVVTSVVVRLATRLTVSRVCGGCDWWVGVEVSGEVRDGWVEFGASR</sequence>
<keyword evidence="1" id="KW-0812">Transmembrane</keyword>
<keyword evidence="1" id="KW-0472">Membrane</keyword>
<dbReference type="EMBL" id="JBBWRZ010000012">
    <property type="protein sequence ID" value="KAK8224606.1"/>
    <property type="molecule type" value="Genomic_DNA"/>
</dbReference>
<evidence type="ECO:0000313" key="3">
    <source>
        <dbReference type="Proteomes" id="UP001492380"/>
    </source>
</evidence>